<comment type="similarity">
    <text evidence="1">Belongs to the pseudomonas-type ThrB family.</text>
</comment>
<dbReference type="PANTHER" id="PTHR21064">
    <property type="entry name" value="AMINOGLYCOSIDE PHOSPHOTRANSFERASE DOMAIN-CONTAINING PROTEIN-RELATED"/>
    <property type="match status" value="1"/>
</dbReference>
<sequence>MTSALRVDRLAALLDRWDLPPVESADPMTGGTNNTLLAVHAGGRSWVLRRYGNLPVDRVRAEHRLLAHVSGLGLPFAVPSPVPTRTGATVVDDRGGALALFRHLPGRPLRRDEPGAAALAGGALAQLDAALADVPLTLAPVDWRAAALGQVHAAVDDVAALADELAAAMPGHDGPDWLRSTHERADAVAADLARTLPAQLTHGDMAPANLLVKDGRVTAVLDFEIAGADLRAMDLAAGLLQCTGWPEEPGSAERFGPFLRAYLHVLPLTRAELYAVPDLLRLRALGSVVWRAGRWRLGQSTLDEVRERLDGGLALEAALPGWADLIRA</sequence>
<dbReference type="InterPro" id="IPR050249">
    <property type="entry name" value="Pseudomonas-type_ThrB"/>
</dbReference>
<dbReference type="InterPro" id="IPR002575">
    <property type="entry name" value="Aminoglycoside_PTrfase"/>
</dbReference>
<name>A0A542ZJQ8_9MICO</name>
<feature type="domain" description="Aminoglycoside phosphotransferase" evidence="2">
    <location>
        <begin position="29"/>
        <end position="262"/>
    </location>
</feature>
<evidence type="ECO:0000313" key="4">
    <source>
        <dbReference type="Proteomes" id="UP000319514"/>
    </source>
</evidence>
<dbReference type="Pfam" id="PF01636">
    <property type="entry name" value="APH"/>
    <property type="match status" value="1"/>
</dbReference>
<keyword evidence="3" id="KW-0808">Transferase</keyword>
<reference evidence="3 4" key="1">
    <citation type="submission" date="2019-06" db="EMBL/GenBank/DDBJ databases">
        <title>Sequencing the genomes of 1000 actinobacteria strains.</title>
        <authorList>
            <person name="Klenk H.-P."/>
        </authorList>
    </citation>
    <scope>NUCLEOTIDE SEQUENCE [LARGE SCALE GENOMIC DNA]</scope>
    <source>
        <strain evidence="3 4">DSM 18082</strain>
    </source>
</reference>
<organism evidence="3 4">
    <name type="scientific">Oryzihumus leptocrescens</name>
    <dbReference type="NCBI Taxonomy" id="297536"/>
    <lineage>
        <taxon>Bacteria</taxon>
        <taxon>Bacillati</taxon>
        <taxon>Actinomycetota</taxon>
        <taxon>Actinomycetes</taxon>
        <taxon>Micrococcales</taxon>
        <taxon>Intrasporangiaceae</taxon>
        <taxon>Oryzihumus</taxon>
    </lineage>
</organism>
<dbReference type="PANTHER" id="PTHR21064:SF6">
    <property type="entry name" value="AMINOGLYCOSIDE PHOSPHOTRANSFERASE DOMAIN-CONTAINING PROTEIN"/>
    <property type="match status" value="1"/>
</dbReference>
<dbReference type="SUPFAM" id="SSF56112">
    <property type="entry name" value="Protein kinase-like (PK-like)"/>
    <property type="match status" value="1"/>
</dbReference>
<dbReference type="Gene3D" id="3.30.200.20">
    <property type="entry name" value="Phosphorylase Kinase, domain 1"/>
    <property type="match status" value="1"/>
</dbReference>
<evidence type="ECO:0000313" key="3">
    <source>
        <dbReference type="EMBL" id="TQL60587.1"/>
    </source>
</evidence>
<dbReference type="InterPro" id="IPR011009">
    <property type="entry name" value="Kinase-like_dom_sf"/>
</dbReference>
<gene>
    <name evidence="3" type="ORF">FB474_1982</name>
</gene>
<dbReference type="Proteomes" id="UP000319514">
    <property type="component" value="Unassembled WGS sequence"/>
</dbReference>
<comment type="caution">
    <text evidence="3">The sequence shown here is derived from an EMBL/GenBank/DDBJ whole genome shotgun (WGS) entry which is preliminary data.</text>
</comment>
<evidence type="ECO:0000256" key="1">
    <source>
        <dbReference type="ARBA" id="ARBA00038240"/>
    </source>
</evidence>
<dbReference type="AlphaFoldDB" id="A0A542ZJQ8"/>
<keyword evidence="4" id="KW-1185">Reference proteome</keyword>
<proteinExistence type="inferred from homology"/>
<dbReference type="GO" id="GO:0019202">
    <property type="term" value="F:amino acid kinase activity"/>
    <property type="evidence" value="ECO:0007669"/>
    <property type="project" value="TreeGrafter"/>
</dbReference>
<protein>
    <submittedName>
        <fullName evidence="3">Ser/Thr protein kinase RdoA (MazF antagonist)</fullName>
    </submittedName>
</protein>
<dbReference type="Gene3D" id="3.90.1200.10">
    <property type="match status" value="1"/>
</dbReference>
<accession>A0A542ZJQ8</accession>
<dbReference type="OrthoDB" id="9797603at2"/>
<dbReference type="RefSeq" id="WP_141788465.1">
    <property type="nucleotide sequence ID" value="NZ_VFOQ01000001.1"/>
</dbReference>
<keyword evidence="3" id="KW-0418">Kinase</keyword>
<evidence type="ECO:0000259" key="2">
    <source>
        <dbReference type="Pfam" id="PF01636"/>
    </source>
</evidence>
<dbReference type="EMBL" id="VFOQ01000001">
    <property type="protein sequence ID" value="TQL60587.1"/>
    <property type="molecule type" value="Genomic_DNA"/>
</dbReference>